<evidence type="ECO:0000256" key="1">
    <source>
        <dbReference type="SAM" id="Phobius"/>
    </source>
</evidence>
<protein>
    <submittedName>
        <fullName evidence="2">Uncharacterized protein</fullName>
    </submittedName>
</protein>
<reference evidence="2 3" key="1">
    <citation type="submission" date="2016-10" db="EMBL/GenBank/DDBJ databases">
        <authorList>
            <person name="de Groot N.N."/>
        </authorList>
    </citation>
    <scope>NUCLEOTIDE SEQUENCE [LARGE SCALE GENOMIC DNA]</scope>
    <source>
        <strain evidence="2 3">CGMCC 1.9156</strain>
    </source>
</reference>
<dbReference type="STRING" id="655355.SAMN05216283_102556"/>
<keyword evidence="1" id="KW-0472">Membrane</keyword>
<name>A0A1I2FNS2_9BACT</name>
<organism evidence="2 3">
    <name type="scientific">Sunxiuqinia elliptica</name>
    <dbReference type="NCBI Taxonomy" id="655355"/>
    <lineage>
        <taxon>Bacteria</taxon>
        <taxon>Pseudomonadati</taxon>
        <taxon>Bacteroidota</taxon>
        <taxon>Bacteroidia</taxon>
        <taxon>Marinilabiliales</taxon>
        <taxon>Prolixibacteraceae</taxon>
        <taxon>Sunxiuqinia</taxon>
    </lineage>
</organism>
<dbReference type="EMBL" id="FONW01000002">
    <property type="protein sequence ID" value="SFF06985.1"/>
    <property type="molecule type" value="Genomic_DNA"/>
</dbReference>
<proteinExistence type="predicted"/>
<dbReference type="Proteomes" id="UP000198964">
    <property type="component" value="Unassembled WGS sequence"/>
</dbReference>
<evidence type="ECO:0000313" key="2">
    <source>
        <dbReference type="EMBL" id="SFF06985.1"/>
    </source>
</evidence>
<keyword evidence="3" id="KW-1185">Reference proteome</keyword>
<keyword evidence="1" id="KW-1133">Transmembrane helix</keyword>
<sequence>MDYAVNLSHILYLLKFFEDVIININRTYDYNDFAFYFGLLNRVSLFLDYLMLMSTS</sequence>
<evidence type="ECO:0000313" key="3">
    <source>
        <dbReference type="Proteomes" id="UP000198964"/>
    </source>
</evidence>
<accession>A0A1I2FNS2</accession>
<gene>
    <name evidence="2" type="ORF">SAMN05216283_102556</name>
</gene>
<keyword evidence="1" id="KW-0812">Transmembrane</keyword>
<dbReference type="AlphaFoldDB" id="A0A1I2FNS2"/>
<feature type="transmembrane region" description="Helical" evidence="1">
    <location>
        <begin position="33"/>
        <end position="52"/>
    </location>
</feature>